<dbReference type="EMBL" id="JBHRSV010000016">
    <property type="protein sequence ID" value="MFC2926073.1"/>
    <property type="molecule type" value="Genomic_DNA"/>
</dbReference>
<feature type="transmembrane region" description="Helical" evidence="8">
    <location>
        <begin position="347"/>
        <end position="369"/>
    </location>
</feature>
<feature type="transmembrane region" description="Helical" evidence="8">
    <location>
        <begin position="286"/>
        <end position="303"/>
    </location>
</feature>
<dbReference type="Pfam" id="PF07690">
    <property type="entry name" value="MFS_1"/>
    <property type="match status" value="1"/>
</dbReference>
<feature type="transmembrane region" description="Helical" evidence="8">
    <location>
        <begin position="167"/>
        <end position="187"/>
    </location>
</feature>
<feature type="transmembrane region" description="Helical" evidence="8">
    <location>
        <begin position="52"/>
        <end position="69"/>
    </location>
</feature>
<evidence type="ECO:0000256" key="5">
    <source>
        <dbReference type="ARBA" id="ARBA00022692"/>
    </source>
</evidence>
<comment type="similarity">
    <text evidence="3">Belongs to the major facilitator superfamily. TCR/Tet family.</text>
</comment>
<evidence type="ECO:0000256" key="1">
    <source>
        <dbReference type="ARBA" id="ARBA00003279"/>
    </source>
</evidence>
<dbReference type="PANTHER" id="PTHR23504">
    <property type="entry name" value="MAJOR FACILITATOR SUPERFAMILY DOMAIN-CONTAINING PROTEIN 10"/>
    <property type="match status" value="1"/>
</dbReference>
<dbReference type="SUPFAM" id="SSF103473">
    <property type="entry name" value="MFS general substrate transporter"/>
    <property type="match status" value="1"/>
</dbReference>
<dbReference type="CDD" id="cd17388">
    <property type="entry name" value="MFS_TetA"/>
    <property type="match status" value="1"/>
</dbReference>
<dbReference type="InterPro" id="IPR020846">
    <property type="entry name" value="MFS_dom"/>
</dbReference>
<proteinExistence type="inferred from homology"/>
<dbReference type="InterPro" id="IPR011701">
    <property type="entry name" value="MFS"/>
</dbReference>
<feature type="transmembrane region" description="Helical" evidence="8">
    <location>
        <begin position="309"/>
        <end position="327"/>
    </location>
</feature>
<evidence type="ECO:0000256" key="6">
    <source>
        <dbReference type="ARBA" id="ARBA00022989"/>
    </source>
</evidence>
<evidence type="ECO:0000256" key="7">
    <source>
        <dbReference type="ARBA" id="ARBA00023136"/>
    </source>
</evidence>
<evidence type="ECO:0000256" key="3">
    <source>
        <dbReference type="ARBA" id="ARBA00007520"/>
    </source>
</evidence>
<accession>A0ABV6ZXE4</accession>
<evidence type="ECO:0000313" key="11">
    <source>
        <dbReference type="Proteomes" id="UP001595379"/>
    </source>
</evidence>
<keyword evidence="6 8" id="KW-1133">Transmembrane helix</keyword>
<evidence type="ECO:0000259" key="9">
    <source>
        <dbReference type="PROSITE" id="PS50850"/>
    </source>
</evidence>
<dbReference type="Gene3D" id="1.20.1250.20">
    <property type="entry name" value="MFS general substrate transporter like domains"/>
    <property type="match status" value="1"/>
</dbReference>
<feature type="transmembrane region" description="Helical" evidence="8">
    <location>
        <begin position="81"/>
        <end position="104"/>
    </location>
</feature>
<evidence type="ECO:0000256" key="4">
    <source>
        <dbReference type="ARBA" id="ARBA00022448"/>
    </source>
</evidence>
<feature type="transmembrane region" description="Helical" evidence="8">
    <location>
        <begin position="12"/>
        <end position="32"/>
    </location>
</feature>
<organism evidence="10 11">
    <name type="scientific">Hyphobacterium vulgare</name>
    <dbReference type="NCBI Taxonomy" id="1736751"/>
    <lineage>
        <taxon>Bacteria</taxon>
        <taxon>Pseudomonadati</taxon>
        <taxon>Pseudomonadota</taxon>
        <taxon>Alphaproteobacteria</taxon>
        <taxon>Maricaulales</taxon>
        <taxon>Maricaulaceae</taxon>
        <taxon>Hyphobacterium</taxon>
    </lineage>
</organism>
<dbReference type="RefSeq" id="WP_343164393.1">
    <property type="nucleotide sequence ID" value="NZ_JBHRSV010000016.1"/>
</dbReference>
<dbReference type="PROSITE" id="PS50850">
    <property type="entry name" value="MFS"/>
    <property type="match status" value="1"/>
</dbReference>
<dbReference type="Proteomes" id="UP001595379">
    <property type="component" value="Unassembled WGS sequence"/>
</dbReference>
<dbReference type="InterPro" id="IPR001958">
    <property type="entry name" value="Tet-R_TetA/multi-R_MdtG-like"/>
</dbReference>
<reference evidence="11" key="1">
    <citation type="journal article" date="2019" name="Int. J. Syst. Evol. Microbiol.">
        <title>The Global Catalogue of Microorganisms (GCM) 10K type strain sequencing project: providing services to taxonomists for standard genome sequencing and annotation.</title>
        <authorList>
            <consortium name="The Broad Institute Genomics Platform"/>
            <consortium name="The Broad Institute Genome Sequencing Center for Infectious Disease"/>
            <person name="Wu L."/>
            <person name="Ma J."/>
        </authorList>
    </citation>
    <scope>NUCLEOTIDE SEQUENCE [LARGE SCALE GENOMIC DNA]</scope>
    <source>
        <strain evidence="11">KCTC 52487</strain>
    </source>
</reference>
<keyword evidence="7 8" id="KW-0472">Membrane</keyword>
<evidence type="ECO:0000313" key="10">
    <source>
        <dbReference type="EMBL" id="MFC2926073.1"/>
    </source>
</evidence>
<dbReference type="InterPro" id="IPR036259">
    <property type="entry name" value="MFS_trans_sf"/>
</dbReference>
<comment type="caution">
    <text evidence="10">The sequence shown here is derived from an EMBL/GenBank/DDBJ whole genome shotgun (WGS) entry which is preliminary data.</text>
</comment>
<keyword evidence="5 8" id="KW-0812">Transmembrane</keyword>
<feature type="transmembrane region" description="Helical" evidence="8">
    <location>
        <begin position="139"/>
        <end position="161"/>
    </location>
</feature>
<keyword evidence="4" id="KW-0813">Transport</keyword>
<name>A0ABV6ZXE4_9PROT</name>
<feature type="transmembrane region" description="Helical" evidence="8">
    <location>
        <begin position="110"/>
        <end position="127"/>
    </location>
</feature>
<keyword evidence="11" id="KW-1185">Reference proteome</keyword>
<dbReference type="InterPro" id="IPR005829">
    <property type="entry name" value="Sugar_transporter_CS"/>
</dbReference>
<feature type="domain" description="Major facilitator superfamily (MFS) profile" evidence="9">
    <location>
        <begin position="10"/>
        <end position="399"/>
    </location>
</feature>
<gene>
    <name evidence="10" type="ORF">ACFOOR_08140</name>
</gene>
<dbReference type="PRINTS" id="PR01035">
    <property type="entry name" value="TCRTETA"/>
</dbReference>
<evidence type="ECO:0000256" key="8">
    <source>
        <dbReference type="SAM" id="Phobius"/>
    </source>
</evidence>
<feature type="transmembrane region" description="Helical" evidence="8">
    <location>
        <begin position="381"/>
        <end position="398"/>
    </location>
</feature>
<comment type="function">
    <text evidence="1">Resistance to tetracycline by an active tetracycline efflux. This is an energy-dependent process that decreases the accumulation of the antibiotic in whole cells. This protein functions as a metal-tetracycline/H(+) antiporter.</text>
</comment>
<dbReference type="PROSITE" id="PS00216">
    <property type="entry name" value="SUGAR_TRANSPORT_1"/>
    <property type="match status" value="1"/>
</dbReference>
<feature type="transmembrane region" description="Helical" evidence="8">
    <location>
        <begin position="218"/>
        <end position="243"/>
    </location>
</feature>
<evidence type="ECO:0000256" key="2">
    <source>
        <dbReference type="ARBA" id="ARBA00004141"/>
    </source>
</evidence>
<comment type="subcellular location">
    <subcellularLocation>
        <location evidence="2">Membrane</location>
        <topology evidence="2">Multi-pass membrane protein</topology>
    </subcellularLocation>
</comment>
<feature type="transmembrane region" description="Helical" evidence="8">
    <location>
        <begin position="255"/>
        <end position="274"/>
    </location>
</feature>
<sequence length="411" mass="43776">MVNRQPGKHALAFIFITVLIDMIGLGIILPVIPQLIVDVTGLTIPQAARWGGALYALYALTQFVFAPIIGNLSDRFGRRPVLLVAIAGFAIDYLVMGLAPSLWILFIGRALSGMFGATYSTAGAFIADITPPEERGGRFGLIGAAFGLGFIIGPSLGGFLMTIDHRLPFFVAAGLAGANFVYGYFVLPETLKPENRRRFRWVNANPVGTLLQLKKFKVVYGLLAAVALFYIGHAAFPAVWTYYGYEKFGWTGAQVGLSLAAVGIMSALVQGGLARPIIKWTGQRRAAILGFSVATLAYFGYALAPNAWAVYAVIVLGAISGIAGPALQGVMSSEVPSDMQGTLQGGVTSLGSLMSVFSPFMMTQIFYVFSSREAPVYFPGAPYALAGILTIFAVLIIVRATRPEPKPAAAE</sequence>
<dbReference type="PANTHER" id="PTHR23504:SF15">
    <property type="entry name" value="MAJOR FACILITATOR SUPERFAMILY (MFS) PROFILE DOMAIN-CONTAINING PROTEIN"/>
    <property type="match status" value="1"/>
</dbReference>
<protein>
    <submittedName>
        <fullName evidence="10">TCR/Tet family MFS transporter</fullName>
    </submittedName>
</protein>